<dbReference type="InterPro" id="IPR028362">
    <property type="entry name" value="AlgI"/>
</dbReference>
<feature type="transmembrane region" description="Helical" evidence="8">
    <location>
        <begin position="366"/>
        <end position="384"/>
    </location>
</feature>
<dbReference type="InterPro" id="IPR004299">
    <property type="entry name" value="MBOAT_fam"/>
</dbReference>
<keyword evidence="3 7" id="KW-1003">Cell membrane</keyword>
<dbReference type="PANTHER" id="PTHR13285">
    <property type="entry name" value="ACYLTRANSFERASE"/>
    <property type="match status" value="1"/>
</dbReference>
<feature type="transmembrane region" description="Helical" evidence="8">
    <location>
        <begin position="112"/>
        <end position="128"/>
    </location>
</feature>
<dbReference type="Pfam" id="PF03062">
    <property type="entry name" value="MBOAT"/>
    <property type="match status" value="1"/>
</dbReference>
<evidence type="ECO:0000256" key="8">
    <source>
        <dbReference type="SAM" id="Phobius"/>
    </source>
</evidence>
<evidence type="ECO:0000256" key="2">
    <source>
        <dbReference type="ARBA" id="ARBA00010323"/>
    </source>
</evidence>
<dbReference type="GO" id="GO:0042121">
    <property type="term" value="P:alginic acid biosynthetic process"/>
    <property type="evidence" value="ECO:0007669"/>
    <property type="project" value="InterPro"/>
</dbReference>
<keyword evidence="4 8" id="KW-0812">Transmembrane</keyword>
<protein>
    <submittedName>
        <fullName evidence="9">D-alanyl-lipoteichoic acid acyltransferase DltB, MBOAT superfamily</fullName>
    </submittedName>
</protein>
<feature type="transmembrane region" description="Helical" evidence="8">
    <location>
        <begin position="44"/>
        <end position="61"/>
    </location>
</feature>
<dbReference type="AlphaFoldDB" id="A0A1H9Q7A0"/>
<evidence type="ECO:0000313" key="10">
    <source>
        <dbReference type="Proteomes" id="UP000182584"/>
    </source>
</evidence>
<dbReference type="RefSeq" id="WP_074755230.1">
    <property type="nucleotide sequence ID" value="NZ_FOGJ01000007.1"/>
</dbReference>
<feature type="transmembrane region" description="Helical" evidence="8">
    <location>
        <begin position="194"/>
        <end position="215"/>
    </location>
</feature>
<dbReference type="GO" id="GO:0016746">
    <property type="term" value="F:acyltransferase activity"/>
    <property type="evidence" value="ECO:0007669"/>
    <property type="project" value="UniProtKB-KW"/>
</dbReference>
<dbReference type="PIRSF" id="PIRSF016636">
    <property type="entry name" value="AlgI_DltB"/>
    <property type="match status" value="1"/>
</dbReference>
<dbReference type="InterPro" id="IPR051085">
    <property type="entry name" value="MB_O-acyltransferase"/>
</dbReference>
<proteinExistence type="inferred from homology"/>
<feature type="transmembrane region" description="Helical" evidence="8">
    <location>
        <begin position="73"/>
        <end position="91"/>
    </location>
</feature>
<dbReference type="InterPro" id="IPR024194">
    <property type="entry name" value="Ac/AlaTfrase_AlgI/DltB"/>
</dbReference>
<organism evidence="9 10">
    <name type="scientific">Butyrivibrio fibrisolvens</name>
    <dbReference type="NCBI Taxonomy" id="831"/>
    <lineage>
        <taxon>Bacteria</taxon>
        <taxon>Bacillati</taxon>
        <taxon>Bacillota</taxon>
        <taxon>Clostridia</taxon>
        <taxon>Lachnospirales</taxon>
        <taxon>Lachnospiraceae</taxon>
        <taxon>Butyrivibrio</taxon>
    </lineage>
</organism>
<comment type="similarity">
    <text evidence="2 7">Belongs to the membrane-bound acyltransferase family.</text>
</comment>
<evidence type="ECO:0000256" key="6">
    <source>
        <dbReference type="ARBA" id="ARBA00023136"/>
    </source>
</evidence>
<evidence type="ECO:0000256" key="5">
    <source>
        <dbReference type="ARBA" id="ARBA00022989"/>
    </source>
</evidence>
<dbReference type="Proteomes" id="UP000182584">
    <property type="component" value="Unassembled WGS sequence"/>
</dbReference>
<feature type="transmembrane region" description="Helical" evidence="8">
    <location>
        <begin position="6"/>
        <end position="23"/>
    </location>
</feature>
<feature type="transmembrane region" description="Helical" evidence="8">
    <location>
        <begin position="329"/>
        <end position="345"/>
    </location>
</feature>
<evidence type="ECO:0000256" key="1">
    <source>
        <dbReference type="ARBA" id="ARBA00004651"/>
    </source>
</evidence>
<feature type="transmembrane region" description="Helical" evidence="8">
    <location>
        <begin position="421"/>
        <end position="441"/>
    </location>
</feature>
<evidence type="ECO:0000256" key="7">
    <source>
        <dbReference type="PIRNR" id="PIRNR016636"/>
    </source>
</evidence>
<sequence length="487" mass="55219">MQILSIYFLIFLAVVATVNYILPQRLRPYWLLISGFAFYASYKAEYLIVILIGIMISYTAGMMISRNPDKGKLIMSVTIVILVLSLVYFKYIGMIGSTISSAVKLVKGASDFSLESIIVPLGISYYLLQMIGYVVDVYRNKIEACSSLVNYALFVSFFPTVVSGPIERAGNMIPQYEKLTGFDEDSIRRGILQIIWGFFLKMVVADRIGVLVSTVNSNPSAYEGTVVFIIALLYSFQIYTDFGGYSSIAVGSARVLGIKVMDNFNSPFLAKSVSETWRRWHISLSTWFRDYIYIPLGGNRKGQARKYINLLITFFVSGLWHGAAWTFAIWGLINGLFQVIGMILMPARNKVVEIFHIDREAFSHKLLKTVFTFLLFSFAVVFFGKDTFDQSIMILKNIWKFTPWVLTDGTFYTLGLDRPDFNLMMLGLMLMIIADILNYKGYDLPGIISKQSLWIRWCIYIGALVLISVCGVWGHGYNAANFIYVQF</sequence>
<dbReference type="PANTHER" id="PTHR13285:SF18">
    <property type="entry name" value="PROTEIN-CYSTEINE N-PALMITOYLTRANSFERASE RASP"/>
    <property type="match status" value="1"/>
</dbReference>
<dbReference type="PIRSF" id="PIRSF500217">
    <property type="entry name" value="AlgI"/>
    <property type="match status" value="1"/>
</dbReference>
<reference evidence="9 10" key="1">
    <citation type="submission" date="2016-10" db="EMBL/GenBank/DDBJ databases">
        <authorList>
            <person name="de Groot N.N."/>
        </authorList>
    </citation>
    <scope>NUCLEOTIDE SEQUENCE [LARGE SCALE GENOMIC DNA]</scope>
    <source>
        <strain evidence="9 10">AR40</strain>
    </source>
</reference>
<evidence type="ECO:0000256" key="4">
    <source>
        <dbReference type="ARBA" id="ARBA00022692"/>
    </source>
</evidence>
<keyword evidence="6 7" id="KW-0472">Membrane</keyword>
<keyword evidence="7 9" id="KW-0808">Transferase</keyword>
<dbReference type="OrthoDB" id="9805788at2"/>
<name>A0A1H9Q7A0_BUTFI</name>
<feature type="transmembrane region" description="Helical" evidence="8">
    <location>
        <begin position="453"/>
        <end position="474"/>
    </location>
</feature>
<evidence type="ECO:0000313" key="9">
    <source>
        <dbReference type="EMBL" id="SER55769.1"/>
    </source>
</evidence>
<keyword evidence="7 9" id="KW-0012">Acyltransferase</keyword>
<comment type="subcellular location">
    <subcellularLocation>
        <location evidence="1">Cell membrane</location>
        <topology evidence="1">Multi-pass membrane protein</topology>
    </subcellularLocation>
</comment>
<gene>
    <name evidence="9" type="ORF">SAMN04487884_10745</name>
</gene>
<keyword evidence="5 8" id="KW-1133">Transmembrane helix</keyword>
<dbReference type="GO" id="GO:0005886">
    <property type="term" value="C:plasma membrane"/>
    <property type="evidence" value="ECO:0007669"/>
    <property type="project" value="UniProtKB-SubCell"/>
</dbReference>
<dbReference type="EMBL" id="FOGJ01000007">
    <property type="protein sequence ID" value="SER55769.1"/>
    <property type="molecule type" value="Genomic_DNA"/>
</dbReference>
<evidence type="ECO:0000256" key="3">
    <source>
        <dbReference type="ARBA" id="ARBA00022475"/>
    </source>
</evidence>
<feature type="transmembrane region" description="Helical" evidence="8">
    <location>
        <begin position="148"/>
        <end position="166"/>
    </location>
</feature>
<feature type="transmembrane region" description="Helical" evidence="8">
    <location>
        <begin position="221"/>
        <end position="239"/>
    </location>
</feature>
<accession>A0A1H9Q7A0</accession>